<dbReference type="CDD" id="cd00075">
    <property type="entry name" value="HATPase"/>
    <property type="match status" value="1"/>
</dbReference>
<dbReference type="PANTHER" id="PTHR45453">
    <property type="entry name" value="PHOSPHATE REGULON SENSOR PROTEIN PHOR"/>
    <property type="match status" value="1"/>
</dbReference>
<dbReference type="AlphaFoldDB" id="A0A1X7JSG1"/>
<comment type="catalytic activity">
    <reaction evidence="1">
        <text>ATP + protein L-histidine = ADP + protein N-phospho-L-histidine.</text>
        <dbReference type="EC" id="2.7.13.3"/>
    </reaction>
</comment>
<dbReference type="EMBL" id="FXAW01000003">
    <property type="protein sequence ID" value="SMG30726.1"/>
    <property type="molecule type" value="Genomic_DNA"/>
</dbReference>
<dbReference type="Gene3D" id="1.10.287.130">
    <property type="match status" value="1"/>
</dbReference>
<dbReference type="Pfam" id="PF02518">
    <property type="entry name" value="HATPase_c"/>
    <property type="match status" value="1"/>
</dbReference>
<keyword evidence="5 9" id="KW-0418">Kinase</keyword>
<dbReference type="SMART" id="SM00388">
    <property type="entry name" value="HisKA"/>
    <property type="match status" value="1"/>
</dbReference>
<evidence type="ECO:0000313" key="10">
    <source>
        <dbReference type="Proteomes" id="UP000193804"/>
    </source>
</evidence>
<accession>A0A1X7JSG1</accession>
<reference evidence="10" key="1">
    <citation type="submission" date="2017-04" db="EMBL/GenBank/DDBJ databases">
        <authorList>
            <person name="Varghese N."/>
            <person name="Submissions S."/>
        </authorList>
    </citation>
    <scope>NUCLEOTIDE SEQUENCE [LARGE SCALE GENOMIC DNA]</scope>
    <source>
        <strain evidence="10">DSM 4125</strain>
    </source>
</reference>
<evidence type="ECO:0000259" key="8">
    <source>
        <dbReference type="PROSITE" id="PS50109"/>
    </source>
</evidence>
<organism evidence="9 10">
    <name type="scientific">Marivirga sericea</name>
    <dbReference type="NCBI Taxonomy" id="1028"/>
    <lineage>
        <taxon>Bacteria</taxon>
        <taxon>Pseudomonadati</taxon>
        <taxon>Bacteroidota</taxon>
        <taxon>Cytophagia</taxon>
        <taxon>Cytophagales</taxon>
        <taxon>Marivirgaceae</taxon>
        <taxon>Marivirga</taxon>
    </lineage>
</organism>
<evidence type="ECO:0000256" key="5">
    <source>
        <dbReference type="ARBA" id="ARBA00022777"/>
    </source>
</evidence>
<dbReference type="SMART" id="SM00387">
    <property type="entry name" value="HATPase_c"/>
    <property type="match status" value="1"/>
</dbReference>
<keyword evidence="6" id="KW-0902">Two-component regulatory system</keyword>
<dbReference type="InterPro" id="IPR036097">
    <property type="entry name" value="HisK_dim/P_sf"/>
</dbReference>
<dbReference type="EC" id="2.7.13.3" evidence="2"/>
<proteinExistence type="predicted"/>
<feature type="transmembrane region" description="Helical" evidence="7">
    <location>
        <begin position="244"/>
        <end position="262"/>
    </location>
</feature>
<dbReference type="CDD" id="cd00082">
    <property type="entry name" value="HisKA"/>
    <property type="match status" value="1"/>
</dbReference>
<dbReference type="InterPro" id="IPR003661">
    <property type="entry name" value="HisK_dim/P_dom"/>
</dbReference>
<evidence type="ECO:0000256" key="4">
    <source>
        <dbReference type="ARBA" id="ARBA00022679"/>
    </source>
</evidence>
<dbReference type="SUPFAM" id="SSF55874">
    <property type="entry name" value="ATPase domain of HSP90 chaperone/DNA topoisomerase II/histidine kinase"/>
    <property type="match status" value="1"/>
</dbReference>
<dbReference type="PANTHER" id="PTHR45453:SF1">
    <property type="entry name" value="PHOSPHATE REGULON SENSOR PROTEIN PHOR"/>
    <property type="match status" value="1"/>
</dbReference>
<dbReference type="PROSITE" id="PS50109">
    <property type="entry name" value="HIS_KIN"/>
    <property type="match status" value="1"/>
</dbReference>
<evidence type="ECO:0000256" key="7">
    <source>
        <dbReference type="SAM" id="Phobius"/>
    </source>
</evidence>
<gene>
    <name evidence="9" type="ORF">SAMN05661096_01998</name>
</gene>
<dbReference type="InterPro" id="IPR003594">
    <property type="entry name" value="HATPase_dom"/>
</dbReference>
<evidence type="ECO:0000256" key="1">
    <source>
        <dbReference type="ARBA" id="ARBA00000085"/>
    </source>
</evidence>
<evidence type="ECO:0000256" key="2">
    <source>
        <dbReference type="ARBA" id="ARBA00012438"/>
    </source>
</evidence>
<evidence type="ECO:0000256" key="3">
    <source>
        <dbReference type="ARBA" id="ARBA00022553"/>
    </source>
</evidence>
<keyword evidence="3" id="KW-0597">Phosphoprotein</keyword>
<name>A0A1X7JSG1_9BACT</name>
<dbReference type="InterPro" id="IPR005467">
    <property type="entry name" value="His_kinase_dom"/>
</dbReference>
<sequence length="492" mass="56330">MIMVVLLAAIIFHSFYFIKNYQEAYAKFTRDVNLSFDKALKDYFEELSGTDVIVITDIQSLANKNIKSDSSALSEAISRDFFQRFNESPFSKNGSKILEKKVQELDGLHITQILVEGKYQQEEEVFVDQKNDIVMMAGRKAADSILSLPSISNRLVISVTRDTTDFQLLNSYFNEKLRENQLDITYGIKHTKRDFTIGTYQAQIISQMPLQYTANRELLPSNEKIILYYENTSLSILKEGFSNSLFSLAFFLLIIFVLAFLYKTIKNQKDLAEIKNDLINNITHEFKTPLATISTSVEALQNFNPENDPAKIKKYLAIGQQQVNKMNGMVEKLLETATLDSEKLMIKKENINVSLFCKELFDRYQNHNTDKTLTLKVADQDTVIKADRFHLENALSNLLDNAFKYGGRKISLAYHFNDGRHCFSVKDNGGNLSKAQAKKVFDKFYRIPQGNIHNVKGFGIGLYYSKKVIEKHQGNLELHIAKNLTHFEACLP</sequence>
<feature type="domain" description="Histidine kinase" evidence="8">
    <location>
        <begin position="281"/>
        <end position="492"/>
    </location>
</feature>
<dbReference type="STRING" id="1028.SAMN05661096_01998"/>
<protein>
    <recommendedName>
        <fullName evidence="2">histidine kinase</fullName>
        <ecNumber evidence="2">2.7.13.3</ecNumber>
    </recommendedName>
</protein>
<keyword evidence="4" id="KW-0808">Transferase</keyword>
<dbReference type="InterPro" id="IPR004358">
    <property type="entry name" value="Sig_transdc_His_kin-like_C"/>
</dbReference>
<dbReference type="InterPro" id="IPR036890">
    <property type="entry name" value="HATPase_C_sf"/>
</dbReference>
<dbReference type="GO" id="GO:0005886">
    <property type="term" value="C:plasma membrane"/>
    <property type="evidence" value="ECO:0007669"/>
    <property type="project" value="TreeGrafter"/>
</dbReference>
<dbReference type="GO" id="GO:0004721">
    <property type="term" value="F:phosphoprotein phosphatase activity"/>
    <property type="evidence" value="ECO:0007669"/>
    <property type="project" value="TreeGrafter"/>
</dbReference>
<dbReference type="GO" id="GO:0016036">
    <property type="term" value="P:cellular response to phosphate starvation"/>
    <property type="evidence" value="ECO:0007669"/>
    <property type="project" value="TreeGrafter"/>
</dbReference>
<dbReference type="Gene3D" id="3.30.565.10">
    <property type="entry name" value="Histidine kinase-like ATPase, C-terminal domain"/>
    <property type="match status" value="1"/>
</dbReference>
<dbReference type="InterPro" id="IPR050351">
    <property type="entry name" value="BphY/WalK/GraS-like"/>
</dbReference>
<keyword evidence="7" id="KW-0472">Membrane</keyword>
<evidence type="ECO:0000313" key="9">
    <source>
        <dbReference type="EMBL" id="SMG30726.1"/>
    </source>
</evidence>
<keyword evidence="10" id="KW-1185">Reference proteome</keyword>
<evidence type="ECO:0000256" key="6">
    <source>
        <dbReference type="ARBA" id="ARBA00023012"/>
    </source>
</evidence>
<keyword evidence="7" id="KW-1133">Transmembrane helix</keyword>
<dbReference type="Proteomes" id="UP000193804">
    <property type="component" value="Unassembled WGS sequence"/>
</dbReference>
<keyword evidence="7" id="KW-0812">Transmembrane</keyword>
<dbReference type="PRINTS" id="PR00344">
    <property type="entry name" value="BCTRLSENSOR"/>
</dbReference>
<dbReference type="SUPFAM" id="SSF47384">
    <property type="entry name" value="Homodimeric domain of signal transducing histidine kinase"/>
    <property type="match status" value="1"/>
</dbReference>
<dbReference type="GO" id="GO:0000155">
    <property type="term" value="F:phosphorelay sensor kinase activity"/>
    <property type="evidence" value="ECO:0007669"/>
    <property type="project" value="InterPro"/>
</dbReference>
<dbReference type="Pfam" id="PF00512">
    <property type="entry name" value="HisKA"/>
    <property type="match status" value="1"/>
</dbReference>